<dbReference type="Proteomes" id="UP000217696">
    <property type="component" value="Chromosome"/>
</dbReference>
<organism evidence="1 2">
    <name type="scientific">Aneurinibacillus soli</name>
    <dbReference type="NCBI Taxonomy" id="1500254"/>
    <lineage>
        <taxon>Bacteria</taxon>
        <taxon>Bacillati</taxon>
        <taxon>Bacillota</taxon>
        <taxon>Bacilli</taxon>
        <taxon>Bacillales</taxon>
        <taxon>Paenibacillaceae</taxon>
        <taxon>Aneurinibacillus group</taxon>
        <taxon>Aneurinibacillus</taxon>
    </lineage>
</organism>
<keyword evidence="2" id="KW-1185">Reference proteome</keyword>
<dbReference type="AlphaFoldDB" id="A0A0U4NGL3"/>
<evidence type="ECO:0000313" key="2">
    <source>
        <dbReference type="Proteomes" id="UP000217696"/>
    </source>
</evidence>
<dbReference type="EMBL" id="AP017312">
    <property type="protein sequence ID" value="BAU27876.1"/>
    <property type="molecule type" value="Genomic_DNA"/>
</dbReference>
<reference evidence="1 2" key="1">
    <citation type="submission" date="2015-12" db="EMBL/GenBank/DDBJ databases">
        <title>Genome sequence of Aneurinibacillus soli.</title>
        <authorList>
            <person name="Lee J.S."/>
            <person name="Lee K.C."/>
            <person name="Kim K.K."/>
            <person name="Lee B.W."/>
        </authorList>
    </citation>
    <scope>NUCLEOTIDE SEQUENCE [LARGE SCALE GENOMIC DNA]</scope>
    <source>
        <strain evidence="1 2">CB4</strain>
    </source>
</reference>
<dbReference type="OrthoDB" id="529320at2"/>
<protein>
    <submittedName>
        <fullName evidence="1">Uncharacterized protein</fullName>
    </submittedName>
</protein>
<sequence length="230" mass="26504">MDWKKPIQLFQEMNIQEEEGNQLVRIEGVPQGVVCVGRGTDAAVFVHEDYPGYAYKVYAATTDAKRKNEEQAYRKLGDNPYFPVCYGSAERCLVLSYEQGKSLYDCLIEGIEIRAHVITQVDEAIAYARSVGLNPRDVHLKNILLQGEVCRVIDVSEYVKEGNDRRWEYLKEGYRLYYPLIAARKIPPALIEFVKKQYRKKASCTFSVQAFGRFLLPLLGIDKWRNAFFL</sequence>
<dbReference type="SUPFAM" id="SSF56112">
    <property type="entry name" value="Protein kinase-like (PK-like)"/>
    <property type="match status" value="1"/>
</dbReference>
<gene>
    <name evidence="1" type="ORF">CB4_02050</name>
</gene>
<dbReference type="RefSeq" id="WP_096465554.1">
    <property type="nucleotide sequence ID" value="NZ_AP017312.1"/>
</dbReference>
<accession>A0A0U4NGL3</accession>
<name>A0A0U4NGL3_9BACL</name>
<proteinExistence type="predicted"/>
<dbReference type="InterPro" id="IPR011009">
    <property type="entry name" value="Kinase-like_dom_sf"/>
</dbReference>
<evidence type="ECO:0000313" key="1">
    <source>
        <dbReference type="EMBL" id="BAU27876.1"/>
    </source>
</evidence>
<dbReference type="KEGG" id="asoc:CB4_02050"/>